<proteinExistence type="predicted"/>
<evidence type="ECO:0000313" key="2">
    <source>
        <dbReference type="Proteomes" id="UP000689195"/>
    </source>
</evidence>
<organism evidence="1 2">
    <name type="scientific">Paramecium pentaurelia</name>
    <dbReference type="NCBI Taxonomy" id="43138"/>
    <lineage>
        <taxon>Eukaryota</taxon>
        <taxon>Sar</taxon>
        <taxon>Alveolata</taxon>
        <taxon>Ciliophora</taxon>
        <taxon>Intramacronucleata</taxon>
        <taxon>Oligohymenophorea</taxon>
        <taxon>Peniculida</taxon>
        <taxon>Parameciidae</taxon>
        <taxon>Paramecium</taxon>
    </lineage>
</organism>
<comment type="caution">
    <text evidence="1">The sequence shown here is derived from an EMBL/GenBank/DDBJ whole genome shotgun (WGS) entry which is preliminary data.</text>
</comment>
<dbReference type="AlphaFoldDB" id="A0A8S1USV9"/>
<dbReference type="PANTHER" id="PTHR33706:SF1">
    <property type="entry name" value="TPR REPEAT PROTEIN"/>
    <property type="match status" value="1"/>
</dbReference>
<gene>
    <name evidence="1" type="ORF">PPENT_87.1.T0420273</name>
</gene>
<evidence type="ECO:0000313" key="1">
    <source>
        <dbReference type="EMBL" id="CAD8165546.1"/>
    </source>
</evidence>
<dbReference type="PANTHER" id="PTHR33706">
    <property type="entry name" value="MORN VARIANT REPEAT PROTEIN"/>
    <property type="match status" value="1"/>
</dbReference>
<accession>A0A8S1USV9</accession>
<name>A0A8S1USV9_9CILI</name>
<reference evidence="1" key="1">
    <citation type="submission" date="2021-01" db="EMBL/GenBank/DDBJ databases">
        <authorList>
            <consortium name="Genoscope - CEA"/>
            <person name="William W."/>
        </authorList>
    </citation>
    <scope>NUCLEOTIDE SEQUENCE</scope>
</reference>
<sequence>MSLDFQKQVLIFHFDKSYLPVKGNQILPLQTLKNKLQENIEKFQLNDPIRLNRAKQELKQAISEIQQTFSSLIEEMIESSKQIFQEIEKIDKQFLDLLSSNIEESSNSNLYNISEILQLNHLNLWQQQKQYCYQILYENKYNLIQECESTAFKMREKIKTINSEQIGFNVFQNSKLLGINHGDFIYINNETISKQGIMKLNQRVGLIDILGFSQNENTLKAFQIEFQQGKLCYIADGKILRIEIYNDQNSIKEIITNYDQLCNLKWKGEENETKQKIAFWNAYWGKQILELNGLYDKYGRKQYFWIEPCSNYSIQLQIVYAGHYNYGKKQGKWKIKKKNSKEFVTIGGGNYNELGVKEGQWIELCDEILPQQNQLIIDIGKYKGGHKVGCWKKYIYEESIFTKNKLIGGGEFQLGIKNGKWKEIHYCYKEEFQVIFVGYYKNGLKIGKWNIHIKENDEQQLTIGGTYDNLGQKNGCWSELSNCFHQSHFTIFNGYYKNGIKYGKWIIQHKMKQSNQIEIIGDGEYNAQGLRNGDWIEIFQNYDQYAQITFKGKYINGLKQGQWDILYQNDKIGGGNYNKDGEKQGKWTEVHENFNLQKFNILFEGKYMQGKKQGQWKMIIQSREEQKEQICGSYEQNGLKSGEWIEINQKYEQFNVVYQNGIQNDDNEKYQDIQI</sequence>
<protein>
    <submittedName>
        <fullName evidence="1">Uncharacterized protein</fullName>
    </submittedName>
</protein>
<keyword evidence="2" id="KW-1185">Reference proteome</keyword>
<dbReference type="Proteomes" id="UP000689195">
    <property type="component" value="Unassembled WGS sequence"/>
</dbReference>
<dbReference type="OrthoDB" id="298777at2759"/>
<dbReference type="EMBL" id="CAJJDO010000042">
    <property type="protein sequence ID" value="CAD8165546.1"/>
    <property type="molecule type" value="Genomic_DNA"/>
</dbReference>